<reference evidence="1 2" key="1">
    <citation type="submission" date="2018-06" db="EMBL/GenBank/DDBJ databases">
        <title>Genomic Encyclopedia of Archaeal and Bacterial Type Strains, Phase II (KMG-II): from individual species to whole genera.</title>
        <authorList>
            <person name="Goeker M."/>
        </authorList>
    </citation>
    <scope>NUCLEOTIDE SEQUENCE [LARGE SCALE GENOMIC DNA]</scope>
    <source>
        <strain evidence="1 2">DSM 23241</strain>
    </source>
</reference>
<comment type="caution">
    <text evidence="1">The sequence shown here is derived from an EMBL/GenBank/DDBJ whole genome shotgun (WGS) entry which is preliminary data.</text>
</comment>
<dbReference type="GO" id="GO:0005975">
    <property type="term" value="P:carbohydrate metabolic process"/>
    <property type="evidence" value="ECO:0007669"/>
    <property type="project" value="InterPro"/>
</dbReference>
<dbReference type="CDD" id="cd10787">
    <property type="entry name" value="LamB_YcsF_like"/>
    <property type="match status" value="1"/>
</dbReference>
<proteinExistence type="predicted"/>
<gene>
    <name evidence="1" type="ORF">LX80_02606</name>
</gene>
<dbReference type="Proteomes" id="UP000249720">
    <property type="component" value="Unassembled WGS sequence"/>
</dbReference>
<keyword evidence="2" id="KW-1185">Reference proteome</keyword>
<dbReference type="AlphaFoldDB" id="A0A2W7RNJ1"/>
<accession>A0A2W7RNJ1</accession>
<sequence>MLSIDLNCDMGEGMETDAQLMPYISSANIACGFHAGDAQIMQHTVALCKNYGLAVGAHPGFNDKENFGRKPIPLSAHEIEVLLQQQVDALQHICTQMNVPLHHIKLHGALYNMVSADAALAKQVADILYKLYPNIMVYALSGSHFMQACLQKQLPVAAEVFADRTYTNAGQLTPRTQPNALIHTTSESLQQVLRFIQEKAVITTSGKKIAIAADTICLHGDGAHAVAFAKTIHETLQQQGIGIQTL</sequence>
<dbReference type="OrthoDB" id="9773478at2"/>
<dbReference type="Pfam" id="PF03746">
    <property type="entry name" value="LamB_YcsF"/>
    <property type="match status" value="1"/>
</dbReference>
<evidence type="ECO:0000313" key="2">
    <source>
        <dbReference type="Proteomes" id="UP000249720"/>
    </source>
</evidence>
<dbReference type="PANTHER" id="PTHR30292">
    <property type="entry name" value="UNCHARACTERIZED PROTEIN YBGL-RELATED"/>
    <property type="match status" value="1"/>
</dbReference>
<dbReference type="NCBIfam" id="NF003816">
    <property type="entry name" value="PRK05406.1-5"/>
    <property type="match status" value="1"/>
</dbReference>
<name>A0A2W7RNJ1_9BACT</name>
<dbReference type="RefSeq" id="WP_111297152.1">
    <property type="nucleotide sequence ID" value="NZ_QKZV01000011.1"/>
</dbReference>
<dbReference type="InterPro" id="IPR005501">
    <property type="entry name" value="LamB/YcsF/PxpA-like"/>
</dbReference>
<dbReference type="Gene3D" id="3.20.20.370">
    <property type="entry name" value="Glycoside hydrolase/deacetylase"/>
    <property type="match status" value="1"/>
</dbReference>
<dbReference type="SUPFAM" id="SSF88713">
    <property type="entry name" value="Glycoside hydrolase/deacetylase"/>
    <property type="match status" value="1"/>
</dbReference>
<protein>
    <submittedName>
        <fullName evidence="1">UPF0271 protein</fullName>
    </submittedName>
</protein>
<dbReference type="NCBIfam" id="NF003814">
    <property type="entry name" value="PRK05406.1-3"/>
    <property type="match status" value="1"/>
</dbReference>
<dbReference type="EMBL" id="QKZV01000011">
    <property type="protein sequence ID" value="PZX60040.1"/>
    <property type="molecule type" value="Genomic_DNA"/>
</dbReference>
<dbReference type="InterPro" id="IPR011330">
    <property type="entry name" value="Glyco_hydro/deAcase_b/a-brl"/>
</dbReference>
<organism evidence="1 2">
    <name type="scientific">Hydrotalea sandarakina</name>
    <dbReference type="NCBI Taxonomy" id="1004304"/>
    <lineage>
        <taxon>Bacteria</taxon>
        <taxon>Pseudomonadati</taxon>
        <taxon>Bacteroidota</taxon>
        <taxon>Chitinophagia</taxon>
        <taxon>Chitinophagales</taxon>
        <taxon>Chitinophagaceae</taxon>
        <taxon>Hydrotalea</taxon>
    </lineage>
</organism>
<evidence type="ECO:0000313" key="1">
    <source>
        <dbReference type="EMBL" id="PZX60040.1"/>
    </source>
</evidence>
<dbReference type="PANTHER" id="PTHR30292:SF0">
    <property type="entry name" value="5-OXOPROLINASE SUBUNIT A"/>
    <property type="match status" value="1"/>
</dbReference>